<accession>A0A8J5TI23</accession>
<sequence length="85" mass="9408">MEDVHSLVEWIRRVTQTRSRTAVNSTSVVSGASLTMCTTRPPRADTPASDLCALQLPRSNIPVCPYVNYNLQKQVCLVDEYAGPQ</sequence>
<dbReference type="AlphaFoldDB" id="A0A8J5TI23"/>
<gene>
    <name evidence="1" type="ORF">Hamer_G015319</name>
</gene>
<keyword evidence="2" id="KW-1185">Reference proteome</keyword>
<evidence type="ECO:0000313" key="1">
    <source>
        <dbReference type="EMBL" id="KAG7175096.1"/>
    </source>
</evidence>
<evidence type="ECO:0000313" key="2">
    <source>
        <dbReference type="Proteomes" id="UP000747542"/>
    </source>
</evidence>
<protein>
    <submittedName>
        <fullName evidence="1">Uncharacterized protein</fullName>
    </submittedName>
</protein>
<proteinExistence type="predicted"/>
<comment type="caution">
    <text evidence="1">The sequence shown here is derived from an EMBL/GenBank/DDBJ whole genome shotgun (WGS) entry which is preliminary data.</text>
</comment>
<feature type="non-terminal residue" evidence="1">
    <location>
        <position position="1"/>
    </location>
</feature>
<organism evidence="1 2">
    <name type="scientific">Homarus americanus</name>
    <name type="common">American lobster</name>
    <dbReference type="NCBI Taxonomy" id="6706"/>
    <lineage>
        <taxon>Eukaryota</taxon>
        <taxon>Metazoa</taxon>
        <taxon>Ecdysozoa</taxon>
        <taxon>Arthropoda</taxon>
        <taxon>Crustacea</taxon>
        <taxon>Multicrustacea</taxon>
        <taxon>Malacostraca</taxon>
        <taxon>Eumalacostraca</taxon>
        <taxon>Eucarida</taxon>
        <taxon>Decapoda</taxon>
        <taxon>Pleocyemata</taxon>
        <taxon>Astacidea</taxon>
        <taxon>Nephropoidea</taxon>
        <taxon>Nephropidae</taxon>
        <taxon>Homarus</taxon>
    </lineage>
</organism>
<dbReference type="Proteomes" id="UP000747542">
    <property type="component" value="Unassembled WGS sequence"/>
</dbReference>
<name>A0A8J5TI23_HOMAM</name>
<dbReference type="EMBL" id="JAHLQT010006356">
    <property type="protein sequence ID" value="KAG7175096.1"/>
    <property type="molecule type" value="Genomic_DNA"/>
</dbReference>
<reference evidence="1" key="1">
    <citation type="journal article" date="2021" name="Sci. Adv.">
        <title>The American lobster genome reveals insights on longevity, neural, and immune adaptations.</title>
        <authorList>
            <person name="Polinski J.M."/>
            <person name="Zimin A.V."/>
            <person name="Clark K.F."/>
            <person name="Kohn A.B."/>
            <person name="Sadowski N."/>
            <person name="Timp W."/>
            <person name="Ptitsyn A."/>
            <person name="Khanna P."/>
            <person name="Romanova D.Y."/>
            <person name="Williams P."/>
            <person name="Greenwood S.J."/>
            <person name="Moroz L.L."/>
            <person name="Walt D.R."/>
            <person name="Bodnar A.G."/>
        </authorList>
    </citation>
    <scope>NUCLEOTIDE SEQUENCE</scope>
    <source>
        <strain evidence="1">GMGI-L3</strain>
    </source>
</reference>